<feature type="domain" description="SCP" evidence="2">
    <location>
        <begin position="66"/>
        <end position="185"/>
    </location>
</feature>
<proteinExistence type="predicted"/>
<sequence>MSADTGSEPNSTNTPPPSLTTADTPDTFQSDEESAPMTIASVGMDAADSNTGSMQTFGLDKSQFALDRINYYRSQVSVAAATMNQPLQQAAASHVNYYTLNGSGNYSIHEEIATNQGFCGKDFFARAAHFGYVNPDSTNENIDTIADPLQAVERLMNTLNHRIPLLDPAYPDIGIAYGAKPDGTNPISVIDFGMPVWKTSFQPQFIIWPPNGSSGFYRSYRGESPDMFKRAGLNPTYPIGNPITVTYRGSGKIVYDPNGMSLKDSSGKEVPSYKLADLNSFWTARNSAAISSIQPLAPDTTLTVTFTFSINGGAAQVVSWSFSTSPLITTSTVTQPKAGLSNADISVRNLWQNTDAPVAAGKVKRSWLYGPEIFEARYEPYKEAPGGNRLVYYLDKARLEINNPAGDRNSKWFVTSGLLTRELVGGFVQVGDSSYEQRSPAQVPVAGDPAASNLSAPTYASFATVATLNNDKRVADRTGQTVLETIAKDGSVQKVANAPAPVTYKQYDKTLGHNIADVLLTYMNSITGGWLFVLGYPITDPYWTVTKLAGTNTYVLVQLFERRVLTYTPTNPVDWRVEMGNIGRHYFSWRYNQ</sequence>
<evidence type="ECO:0000313" key="6">
    <source>
        <dbReference type="Proteomes" id="UP001431572"/>
    </source>
</evidence>
<dbReference type="CDD" id="cd05379">
    <property type="entry name" value="CAP_bacterial"/>
    <property type="match status" value="1"/>
</dbReference>
<dbReference type="SUPFAM" id="SSF55797">
    <property type="entry name" value="PR-1-like"/>
    <property type="match status" value="1"/>
</dbReference>
<dbReference type="EMBL" id="JACATZ010000003">
    <property type="protein sequence ID" value="NWJ48162.1"/>
    <property type="molecule type" value="Genomic_DNA"/>
</dbReference>
<reference evidence="4" key="2">
    <citation type="journal article" date="2024" name="Nature">
        <title>Anoxygenic phototroph of the Chloroflexota uses a type I reaction centre.</title>
        <authorList>
            <person name="Tsuji J.M."/>
            <person name="Shaw N.A."/>
            <person name="Nagashima S."/>
            <person name="Venkiteswaran J.J."/>
            <person name="Schiff S.L."/>
            <person name="Watanabe T."/>
            <person name="Fukui M."/>
            <person name="Hanada S."/>
            <person name="Tank M."/>
            <person name="Neufeld J.D."/>
        </authorList>
    </citation>
    <scope>NUCLEOTIDE SEQUENCE</scope>
    <source>
        <strain evidence="4">L227-S17</strain>
    </source>
</reference>
<gene>
    <name evidence="3" type="ORF">HXX08_20085</name>
    <name evidence="4" type="ORF">OZ401_003700</name>
</gene>
<dbReference type="Pfam" id="PF00188">
    <property type="entry name" value="CAP"/>
    <property type="match status" value="1"/>
</dbReference>
<organism evidence="3 5">
    <name type="scientific">Candidatus Chlorohelix allophototropha</name>
    <dbReference type="NCBI Taxonomy" id="3003348"/>
    <lineage>
        <taxon>Bacteria</taxon>
        <taxon>Bacillati</taxon>
        <taxon>Chloroflexota</taxon>
        <taxon>Chloroflexia</taxon>
        <taxon>Candidatus Chloroheliales</taxon>
        <taxon>Candidatus Chloroheliaceae</taxon>
        <taxon>Candidatus Chlorohelix</taxon>
    </lineage>
</organism>
<accession>A0A8T7M879</accession>
<dbReference type="Gene3D" id="3.40.33.10">
    <property type="entry name" value="CAP"/>
    <property type="match status" value="1"/>
</dbReference>
<evidence type="ECO:0000259" key="2">
    <source>
        <dbReference type="Pfam" id="PF00188"/>
    </source>
</evidence>
<evidence type="ECO:0000256" key="1">
    <source>
        <dbReference type="SAM" id="MobiDB-lite"/>
    </source>
</evidence>
<feature type="region of interest" description="Disordered" evidence="1">
    <location>
        <begin position="1"/>
        <end position="33"/>
    </location>
</feature>
<evidence type="ECO:0000313" key="3">
    <source>
        <dbReference type="EMBL" id="NWJ48162.1"/>
    </source>
</evidence>
<dbReference type="Proteomes" id="UP000521676">
    <property type="component" value="Unassembled WGS sequence"/>
</dbReference>
<evidence type="ECO:0000313" key="4">
    <source>
        <dbReference type="EMBL" id="WJW68099.1"/>
    </source>
</evidence>
<keyword evidence="6" id="KW-1185">Reference proteome</keyword>
<dbReference type="AlphaFoldDB" id="A0A8T7M879"/>
<dbReference type="RefSeq" id="WP_341470003.1">
    <property type="nucleotide sequence ID" value="NZ_CP128400.1"/>
</dbReference>
<dbReference type="Proteomes" id="UP001431572">
    <property type="component" value="Chromosome 2"/>
</dbReference>
<protein>
    <submittedName>
        <fullName evidence="4">CAP domain-containing protein</fullName>
    </submittedName>
</protein>
<evidence type="ECO:0000313" key="5">
    <source>
        <dbReference type="Proteomes" id="UP000521676"/>
    </source>
</evidence>
<dbReference type="InterPro" id="IPR035940">
    <property type="entry name" value="CAP_sf"/>
</dbReference>
<dbReference type="InterPro" id="IPR014044">
    <property type="entry name" value="CAP_dom"/>
</dbReference>
<dbReference type="EMBL" id="CP128400">
    <property type="protein sequence ID" value="WJW68099.1"/>
    <property type="molecule type" value="Genomic_DNA"/>
</dbReference>
<reference evidence="3 5" key="1">
    <citation type="submission" date="2020-06" db="EMBL/GenBank/DDBJ databases">
        <title>Anoxygenic phototrophic Chloroflexota member uses a Type I reaction center.</title>
        <authorList>
            <person name="Tsuji J.M."/>
            <person name="Shaw N.A."/>
            <person name="Nagashima S."/>
            <person name="Venkiteswaran J."/>
            <person name="Schiff S.L."/>
            <person name="Hanada S."/>
            <person name="Tank M."/>
            <person name="Neufeld J.D."/>
        </authorList>
    </citation>
    <scope>NUCLEOTIDE SEQUENCE [LARGE SCALE GENOMIC DNA]</scope>
    <source>
        <strain evidence="3">L227-S17</strain>
    </source>
</reference>
<name>A0A8T7M879_9CHLR</name>